<proteinExistence type="predicted"/>
<feature type="transmembrane region" description="Helical" evidence="1">
    <location>
        <begin position="6"/>
        <end position="27"/>
    </location>
</feature>
<gene>
    <name evidence="2" type="ORF">J2S07_001534</name>
</gene>
<comment type="caution">
    <text evidence="2">The sequence shown here is derived from an EMBL/GenBank/DDBJ whole genome shotgun (WGS) entry which is preliminary data.</text>
</comment>
<name>A0ABT9V2Q9_9BACL</name>
<dbReference type="InterPro" id="IPR020076">
    <property type="entry name" value="DUF2768"/>
</dbReference>
<accession>A0ABT9V2Q9</accession>
<sequence length="67" mass="7522">MSPAMVKMWISISSMGFMFVSIILIYLSRYKLKNRIIKFISAFIAYSLLIISGIIIFLVVMGGPTAD</sequence>
<feature type="transmembrane region" description="Helical" evidence="1">
    <location>
        <begin position="39"/>
        <end position="61"/>
    </location>
</feature>
<dbReference type="RefSeq" id="WP_307149800.1">
    <property type="nucleotide sequence ID" value="NZ_JAUSTU010000005.1"/>
</dbReference>
<keyword evidence="1" id="KW-0472">Membrane</keyword>
<evidence type="ECO:0000256" key="1">
    <source>
        <dbReference type="SAM" id="Phobius"/>
    </source>
</evidence>
<evidence type="ECO:0000313" key="2">
    <source>
        <dbReference type="EMBL" id="MDQ0155230.1"/>
    </source>
</evidence>
<keyword evidence="1" id="KW-0812">Transmembrane</keyword>
<dbReference type="Proteomes" id="UP001231362">
    <property type="component" value="Unassembled WGS sequence"/>
</dbReference>
<dbReference type="EMBL" id="JAUSTU010000005">
    <property type="protein sequence ID" value="MDQ0155230.1"/>
    <property type="molecule type" value="Genomic_DNA"/>
</dbReference>
<reference evidence="2 3" key="1">
    <citation type="submission" date="2023-07" db="EMBL/GenBank/DDBJ databases">
        <title>Genomic Encyclopedia of Type Strains, Phase IV (KMG-IV): sequencing the most valuable type-strain genomes for metagenomic binning, comparative biology and taxonomic classification.</title>
        <authorList>
            <person name="Goeker M."/>
        </authorList>
    </citation>
    <scope>NUCLEOTIDE SEQUENCE [LARGE SCALE GENOMIC DNA]</scope>
    <source>
        <strain evidence="2 3">DSM 23948</strain>
    </source>
</reference>
<protein>
    <submittedName>
        <fullName evidence="2">Glucan phosphoethanolaminetransferase (Alkaline phosphatase superfamily)</fullName>
    </submittedName>
</protein>
<dbReference type="Pfam" id="PF10966">
    <property type="entry name" value="DUF2768"/>
    <property type="match status" value="1"/>
</dbReference>
<evidence type="ECO:0000313" key="3">
    <source>
        <dbReference type="Proteomes" id="UP001231362"/>
    </source>
</evidence>
<keyword evidence="3" id="KW-1185">Reference proteome</keyword>
<keyword evidence="1" id="KW-1133">Transmembrane helix</keyword>
<organism evidence="2 3">
    <name type="scientific">Anoxybacillus andreesenii</name>
    <dbReference type="NCBI Taxonomy" id="1325932"/>
    <lineage>
        <taxon>Bacteria</taxon>
        <taxon>Bacillati</taxon>
        <taxon>Bacillota</taxon>
        <taxon>Bacilli</taxon>
        <taxon>Bacillales</taxon>
        <taxon>Anoxybacillaceae</taxon>
        <taxon>Anoxybacillus</taxon>
    </lineage>
</organism>